<keyword evidence="5" id="KW-0997">Cell inner membrane</keyword>
<keyword evidence="8 9" id="KW-0472">Membrane</keyword>
<dbReference type="PANTHER" id="PTHR38779:SF2">
    <property type="entry name" value="TYPE II SECRETION SYSTEM PROTEIN I-RELATED"/>
    <property type="match status" value="1"/>
</dbReference>
<dbReference type="OrthoDB" id="5405763at2"/>
<keyword evidence="11" id="KW-1185">Reference proteome</keyword>
<comment type="subcellular location">
    <subcellularLocation>
        <location evidence="1">Cell inner membrane</location>
        <topology evidence="1">Single-pass membrane protein</topology>
    </subcellularLocation>
</comment>
<dbReference type="InterPro" id="IPR010052">
    <property type="entry name" value="T2SS_protein-GspI"/>
</dbReference>
<proteinExistence type="inferred from homology"/>
<evidence type="ECO:0000256" key="5">
    <source>
        <dbReference type="ARBA" id="ARBA00022519"/>
    </source>
</evidence>
<feature type="transmembrane region" description="Helical" evidence="9">
    <location>
        <begin position="20"/>
        <end position="42"/>
    </location>
</feature>
<dbReference type="STRING" id="37625.SAMN05660420_02686"/>
<dbReference type="PANTHER" id="PTHR38779">
    <property type="entry name" value="TYPE II SECRETION SYSTEM PROTEIN I-RELATED"/>
    <property type="match status" value="1"/>
</dbReference>
<dbReference type="GO" id="GO:0005886">
    <property type="term" value="C:plasma membrane"/>
    <property type="evidence" value="ECO:0007669"/>
    <property type="project" value="UniProtKB-SubCell"/>
</dbReference>
<dbReference type="Gene3D" id="3.30.1300.30">
    <property type="entry name" value="GSPII I/J protein-like"/>
    <property type="match status" value="1"/>
</dbReference>
<dbReference type="SUPFAM" id="SSF54523">
    <property type="entry name" value="Pili subunits"/>
    <property type="match status" value="1"/>
</dbReference>
<evidence type="ECO:0000256" key="2">
    <source>
        <dbReference type="ARBA" id="ARBA00008358"/>
    </source>
</evidence>
<dbReference type="NCBIfam" id="TIGR02532">
    <property type="entry name" value="IV_pilin_GFxxxE"/>
    <property type="match status" value="1"/>
</dbReference>
<dbReference type="EMBL" id="FNQN01000008">
    <property type="protein sequence ID" value="SEA63008.1"/>
    <property type="molecule type" value="Genomic_DNA"/>
</dbReference>
<evidence type="ECO:0000256" key="1">
    <source>
        <dbReference type="ARBA" id="ARBA00004377"/>
    </source>
</evidence>
<keyword evidence="4" id="KW-0488">Methylation</keyword>
<dbReference type="InterPro" id="IPR012902">
    <property type="entry name" value="N_methyl_site"/>
</dbReference>
<keyword evidence="6 9" id="KW-0812">Transmembrane</keyword>
<evidence type="ECO:0000313" key="10">
    <source>
        <dbReference type="EMBL" id="SEA63008.1"/>
    </source>
</evidence>
<evidence type="ECO:0000256" key="9">
    <source>
        <dbReference type="SAM" id="Phobius"/>
    </source>
</evidence>
<sequence>MALRSAYINNRSRSNSAAGFTLLEVMIAIAIISIALISLQALNIRTIAIHERLQRITQATLLAQHKLSEVESLADGIALQDEDQGVFEEPFEQYKWQTSFTDTPLDSVRMVTVDVTWGDGEKNESVSIDSFIF</sequence>
<dbReference type="GO" id="GO:0015628">
    <property type="term" value="P:protein secretion by the type II secretion system"/>
    <property type="evidence" value="ECO:0007669"/>
    <property type="project" value="InterPro"/>
</dbReference>
<gene>
    <name evidence="10" type="ORF">SAMN05660420_02686</name>
</gene>
<dbReference type="Pfam" id="PF07963">
    <property type="entry name" value="N_methyl"/>
    <property type="match status" value="1"/>
</dbReference>
<dbReference type="GO" id="GO:0015627">
    <property type="term" value="C:type II protein secretion system complex"/>
    <property type="evidence" value="ECO:0007669"/>
    <property type="project" value="InterPro"/>
</dbReference>
<name>A0A1H4CRS3_9BACT</name>
<organism evidence="10 11">
    <name type="scientific">Desulfuromusa kysingii</name>
    <dbReference type="NCBI Taxonomy" id="37625"/>
    <lineage>
        <taxon>Bacteria</taxon>
        <taxon>Pseudomonadati</taxon>
        <taxon>Thermodesulfobacteriota</taxon>
        <taxon>Desulfuromonadia</taxon>
        <taxon>Desulfuromonadales</taxon>
        <taxon>Geopsychrobacteraceae</taxon>
        <taxon>Desulfuromusa</taxon>
    </lineage>
</organism>
<comment type="similarity">
    <text evidence="2">Belongs to the GSP I family.</text>
</comment>
<protein>
    <submittedName>
        <fullName evidence="10">General secretion pathway protein I</fullName>
    </submittedName>
</protein>
<reference evidence="10 11" key="1">
    <citation type="submission" date="2016-10" db="EMBL/GenBank/DDBJ databases">
        <authorList>
            <person name="de Groot N.N."/>
        </authorList>
    </citation>
    <scope>NUCLEOTIDE SEQUENCE [LARGE SCALE GENOMIC DNA]</scope>
    <source>
        <strain evidence="10 11">DSM 7343</strain>
    </source>
</reference>
<evidence type="ECO:0000256" key="8">
    <source>
        <dbReference type="ARBA" id="ARBA00023136"/>
    </source>
</evidence>
<dbReference type="AlphaFoldDB" id="A0A1H4CRS3"/>
<evidence type="ECO:0000313" key="11">
    <source>
        <dbReference type="Proteomes" id="UP000199409"/>
    </source>
</evidence>
<dbReference type="PROSITE" id="PS00409">
    <property type="entry name" value="PROKAR_NTER_METHYL"/>
    <property type="match status" value="1"/>
</dbReference>
<evidence type="ECO:0000256" key="6">
    <source>
        <dbReference type="ARBA" id="ARBA00022692"/>
    </source>
</evidence>
<evidence type="ECO:0000256" key="4">
    <source>
        <dbReference type="ARBA" id="ARBA00022481"/>
    </source>
</evidence>
<keyword evidence="7 9" id="KW-1133">Transmembrane helix</keyword>
<keyword evidence="3" id="KW-1003">Cell membrane</keyword>
<dbReference type="InterPro" id="IPR045584">
    <property type="entry name" value="Pilin-like"/>
</dbReference>
<dbReference type="Proteomes" id="UP000199409">
    <property type="component" value="Unassembled WGS sequence"/>
</dbReference>
<accession>A0A1H4CRS3</accession>
<dbReference type="RefSeq" id="WP_092349587.1">
    <property type="nucleotide sequence ID" value="NZ_FNQN01000008.1"/>
</dbReference>
<evidence type="ECO:0000256" key="3">
    <source>
        <dbReference type="ARBA" id="ARBA00022475"/>
    </source>
</evidence>
<evidence type="ECO:0000256" key="7">
    <source>
        <dbReference type="ARBA" id="ARBA00022989"/>
    </source>
</evidence>